<dbReference type="Gene3D" id="3.40.50.300">
    <property type="entry name" value="P-loop containing nucleotide triphosphate hydrolases"/>
    <property type="match status" value="2"/>
</dbReference>
<gene>
    <name evidence="3" type="ORF">N2K84_16925</name>
</gene>
<dbReference type="EMBL" id="JAPAAF010000036">
    <property type="protein sequence ID" value="MCW0484425.1"/>
    <property type="molecule type" value="Genomic_DNA"/>
</dbReference>
<dbReference type="InterPro" id="IPR033186">
    <property type="entry name" value="HerA_C"/>
</dbReference>
<keyword evidence="4" id="KW-1185">Reference proteome</keyword>
<dbReference type="PANTHER" id="PTHR30121">
    <property type="entry name" value="UNCHARACTERIZED PROTEIN YJGR-RELATED"/>
    <property type="match status" value="1"/>
</dbReference>
<dbReference type="SUPFAM" id="SSF52540">
    <property type="entry name" value="P-loop containing nucleoside triphosphate hydrolases"/>
    <property type="match status" value="1"/>
</dbReference>
<accession>A0AA41Y9I9</accession>
<name>A0AA41Y9I9_9BACT</name>
<dbReference type="Proteomes" id="UP001163821">
    <property type="component" value="Unassembled WGS sequence"/>
</dbReference>
<dbReference type="CDD" id="cd01983">
    <property type="entry name" value="SIMIBI"/>
    <property type="match status" value="1"/>
</dbReference>
<evidence type="ECO:0000256" key="1">
    <source>
        <dbReference type="SAM" id="MobiDB-lite"/>
    </source>
</evidence>
<evidence type="ECO:0000313" key="4">
    <source>
        <dbReference type="Proteomes" id="UP001163821"/>
    </source>
</evidence>
<feature type="compositionally biased region" description="Polar residues" evidence="1">
    <location>
        <begin position="470"/>
        <end position="479"/>
    </location>
</feature>
<evidence type="ECO:0000313" key="3">
    <source>
        <dbReference type="EMBL" id="MCW0484425.1"/>
    </source>
</evidence>
<feature type="domain" description="Helicase HerA-like C-terminal" evidence="2">
    <location>
        <begin position="33"/>
        <end position="508"/>
    </location>
</feature>
<protein>
    <submittedName>
        <fullName evidence="3">DUF853 domain-containing protein</fullName>
    </submittedName>
</protein>
<dbReference type="InterPro" id="IPR027417">
    <property type="entry name" value="P-loop_NTPase"/>
</dbReference>
<feature type="region of interest" description="Disordered" evidence="1">
    <location>
        <begin position="451"/>
        <end position="479"/>
    </location>
</feature>
<dbReference type="InterPro" id="IPR051162">
    <property type="entry name" value="T4SS_component"/>
</dbReference>
<organism evidence="3 4">
    <name type="scientific">Gaoshiqia sediminis</name>
    <dbReference type="NCBI Taxonomy" id="2986998"/>
    <lineage>
        <taxon>Bacteria</taxon>
        <taxon>Pseudomonadati</taxon>
        <taxon>Bacteroidota</taxon>
        <taxon>Bacteroidia</taxon>
        <taxon>Marinilabiliales</taxon>
        <taxon>Prolixibacteraceae</taxon>
        <taxon>Gaoshiqia</taxon>
    </lineage>
</organism>
<comment type="caution">
    <text evidence="3">The sequence shown here is derived from an EMBL/GenBank/DDBJ whole genome shotgun (WGS) entry which is preliminary data.</text>
</comment>
<sequence>MGKEVFIETIRSSQMFKGGSILIGSAVYQDDYDTHCQVRLPLKTINRHGLIAGATGTGKTKTLQVFAENLSEAGIPVMVMDIKGDLSGLGAAGTTNPVIEKRAQQIEMDWQGKAFPIEFLSISDEPGARMKATISEFGPVLLSKILGLNCNQGGVMSMIFKYCDDRGLPLLDIKDLKTVLNFIQQDGKEDFLKEYGFIHSNSSGAILRSIIALEQEGADAIFGEPSFDIFDLMRKTATGEGIISVLRLTDMQSKPALFSTFMLCLLAEIFQKMPEQGDTGKPELVLFIDEAHLIFKNASRSLLDQLEMTIKLIRSKGVGIFFVTQSPTDIPAAILGQLGTKVQHALRAFTANDRKAIKSASENYPYSEHYRVADLITQLGTGEALVTGLDEKGRPTELVHTLIRPPFSRMDVLTDYEIGQLLKDSALIKKYNIDLDRESAFELLSERMDEMARNQRDEEKEIRSTRAKTGRTSQRQETSTFEKILRSSVTQTIAREVTRGLLGVLGIKSTGTRARKR</sequence>
<dbReference type="RefSeq" id="WP_282593018.1">
    <property type="nucleotide sequence ID" value="NZ_JAPAAF010000036.1"/>
</dbReference>
<reference evidence="3" key="1">
    <citation type="submission" date="2022-10" db="EMBL/GenBank/DDBJ databases">
        <title>Gaoshiqiia sediminis gen. nov., sp. nov., isolated from coastal sediment.</title>
        <authorList>
            <person name="Yu W.X."/>
            <person name="Mu D.S."/>
            <person name="Du J.Z."/>
            <person name="Liang Y.Q."/>
        </authorList>
    </citation>
    <scope>NUCLEOTIDE SEQUENCE</scope>
    <source>
        <strain evidence="3">A06</strain>
    </source>
</reference>
<dbReference type="AlphaFoldDB" id="A0AA41Y9I9"/>
<dbReference type="Pfam" id="PF05872">
    <property type="entry name" value="HerA_C"/>
    <property type="match status" value="1"/>
</dbReference>
<dbReference type="PANTHER" id="PTHR30121:SF6">
    <property type="entry name" value="SLR6007 PROTEIN"/>
    <property type="match status" value="1"/>
</dbReference>
<proteinExistence type="predicted"/>
<evidence type="ECO:0000259" key="2">
    <source>
        <dbReference type="Pfam" id="PF05872"/>
    </source>
</evidence>
<feature type="compositionally biased region" description="Basic and acidic residues" evidence="1">
    <location>
        <begin position="451"/>
        <end position="464"/>
    </location>
</feature>